<dbReference type="STRING" id="1720063.SAMN05216217_11018"/>
<dbReference type="CDD" id="cd00082">
    <property type="entry name" value="HisKA"/>
    <property type="match status" value="1"/>
</dbReference>
<evidence type="ECO:0000256" key="4">
    <source>
        <dbReference type="ARBA" id="ARBA00022741"/>
    </source>
</evidence>
<evidence type="ECO:0000256" key="6">
    <source>
        <dbReference type="ARBA" id="ARBA00022840"/>
    </source>
</evidence>
<gene>
    <name evidence="8" type="ORF">SAMN05216217_11018</name>
</gene>
<protein>
    <recommendedName>
        <fullName evidence="2">histidine kinase</fullName>
        <ecNumber evidence="2">2.7.13.3</ecNumber>
    </recommendedName>
</protein>
<dbReference type="InterPro" id="IPR050980">
    <property type="entry name" value="2C_sensor_his_kinase"/>
</dbReference>
<dbReference type="Pfam" id="PF02518">
    <property type="entry name" value="HATPase_c"/>
    <property type="match status" value="1"/>
</dbReference>
<evidence type="ECO:0000313" key="9">
    <source>
        <dbReference type="Proteomes" id="UP000243629"/>
    </source>
</evidence>
<dbReference type="AlphaFoldDB" id="A0A1I4SG30"/>
<dbReference type="InterPro" id="IPR003661">
    <property type="entry name" value="HisK_dim/P_dom"/>
</dbReference>
<dbReference type="PROSITE" id="PS50109">
    <property type="entry name" value="HIS_KIN"/>
    <property type="match status" value="1"/>
</dbReference>
<dbReference type="SUPFAM" id="SSF55874">
    <property type="entry name" value="ATPase domain of HSP90 chaperone/DNA topoisomerase II/histidine kinase"/>
    <property type="match status" value="1"/>
</dbReference>
<dbReference type="SMART" id="SM00387">
    <property type="entry name" value="HATPase_c"/>
    <property type="match status" value="1"/>
</dbReference>
<evidence type="ECO:0000313" key="8">
    <source>
        <dbReference type="EMBL" id="SFM63436.1"/>
    </source>
</evidence>
<feature type="domain" description="Histidine kinase" evidence="7">
    <location>
        <begin position="13"/>
        <end position="232"/>
    </location>
</feature>
<keyword evidence="5 8" id="KW-0418">Kinase</keyword>
<dbReference type="InterPro" id="IPR036890">
    <property type="entry name" value="HATPase_C_sf"/>
</dbReference>
<keyword evidence="4" id="KW-0547">Nucleotide-binding</keyword>
<evidence type="ECO:0000259" key="7">
    <source>
        <dbReference type="PROSITE" id="PS50109"/>
    </source>
</evidence>
<dbReference type="RefSeq" id="WP_177197260.1">
    <property type="nucleotide sequence ID" value="NZ_FOUI01000010.1"/>
</dbReference>
<dbReference type="PANTHER" id="PTHR44936">
    <property type="entry name" value="SENSOR PROTEIN CREC"/>
    <property type="match status" value="1"/>
</dbReference>
<dbReference type="GO" id="GO:0005524">
    <property type="term" value="F:ATP binding"/>
    <property type="evidence" value="ECO:0007669"/>
    <property type="project" value="UniProtKB-KW"/>
</dbReference>
<keyword evidence="9" id="KW-1185">Reference proteome</keyword>
<dbReference type="Gene3D" id="3.30.565.10">
    <property type="entry name" value="Histidine kinase-like ATPase, C-terminal domain"/>
    <property type="match status" value="1"/>
</dbReference>
<evidence type="ECO:0000256" key="3">
    <source>
        <dbReference type="ARBA" id="ARBA00022679"/>
    </source>
</evidence>
<dbReference type="InterPro" id="IPR005467">
    <property type="entry name" value="His_kinase_dom"/>
</dbReference>
<evidence type="ECO:0000256" key="2">
    <source>
        <dbReference type="ARBA" id="ARBA00012438"/>
    </source>
</evidence>
<dbReference type="Proteomes" id="UP000243629">
    <property type="component" value="Unassembled WGS sequence"/>
</dbReference>
<proteinExistence type="predicted"/>
<keyword evidence="3" id="KW-0808">Transferase</keyword>
<evidence type="ECO:0000256" key="1">
    <source>
        <dbReference type="ARBA" id="ARBA00000085"/>
    </source>
</evidence>
<name>A0A1I4SG30_9GAMM</name>
<sequence>MVRTVDFSTLMASTVHDLKNVIAAIGQAYESLHAQMPETLQRSADARLIERESGRLDAMLMQLLGLYKLEHQQLKPNPAYHRLDDFFEDLVNRHKELLSHRGIECRIVLAEDGLEGFFDAGLLATVLDNALGNALRHCRHALCLSGWREQDRIWLSLCDDGPGFAPERLGPVCAEQTGSTVDPQTGSTGLGLYFAERMVALHDLDGQPALLQLRNGGALPGACVEIALPLPSLF</sequence>
<dbReference type="InterPro" id="IPR003594">
    <property type="entry name" value="HATPase_dom"/>
</dbReference>
<accession>A0A1I4SG30</accession>
<organism evidence="8 9">
    <name type="scientific">Halopseudomonas yangmingensis</name>
    <dbReference type="NCBI Taxonomy" id="1720063"/>
    <lineage>
        <taxon>Bacteria</taxon>
        <taxon>Pseudomonadati</taxon>
        <taxon>Pseudomonadota</taxon>
        <taxon>Gammaproteobacteria</taxon>
        <taxon>Pseudomonadales</taxon>
        <taxon>Pseudomonadaceae</taxon>
        <taxon>Halopseudomonas</taxon>
    </lineage>
</organism>
<evidence type="ECO:0000256" key="5">
    <source>
        <dbReference type="ARBA" id="ARBA00022777"/>
    </source>
</evidence>
<dbReference type="GO" id="GO:0005886">
    <property type="term" value="C:plasma membrane"/>
    <property type="evidence" value="ECO:0007669"/>
    <property type="project" value="UniProtKB-SubCell"/>
</dbReference>
<keyword evidence="6" id="KW-0067">ATP-binding</keyword>
<dbReference type="GO" id="GO:0000155">
    <property type="term" value="F:phosphorelay sensor kinase activity"/>
    <property type="evidence" value="ECO:0007669"/>
    <property type="project" value="InterPro"/>
</dbReference>
<dbReference type="PANTHER" id="PTHR44936:SF10">
    <property type="entry name" value="SENSOR PROTEIN RSTB"/>
    <property type="match status" value="1"/>
</dbReference>
<dbReference type="EC" id="2.7.13.3" evidence="2"/>
<reference evidence="9" key="1">
    <citation type="submission" date="2016-10" db="EMBL/GenBank/DDBJ databases">
        <authorList>
            <person name="Varghese N."/>
            <person name="Submissions S."/>
        </authorList>
    </citation>
    <scope>NUCLEOTIDE SEQUENCE [LARGE SCALE GENOMIC DNA]</scope>
    <source>
        <strain evidence="9">DSM 24213</strain>
    </source>
</reference>
<dbReference type="EMBL" id="FOUI01000010">
    <property type="protein sequence ID" value="SFM63436.1"/>
    <property type="molecule type" value="Genomic_DNA"/>
</dbReference>
<comment type="catalytic activity">
    <reaction evidence="1">
        <text>ATP + protein L-histidine = ADP + protein N-phospho-L-histidine.</text>
        <dbReference type="EC" id="2.7.13.3"/>
    </reaction>
</comment>